<feature type="domain" description="EF-hand" evidence="3">
    <location>
        <begin position="87"/>
        <end position="122"/>
    </location>
</feature>
<dbReference type="Pfam" id="PF13202">
    <property type="entry name" value="EF-hand_5"/>
    <property type="match status" value="2"/>
</dbReference>
<dbReference type="SMART" id="SM00054">
    <property type="entry name" value="EFh"/>
    <property type="match status" value="2"/>
</dbReference>
<sequence>MCAPVSRDEAYIYMYIQRGAVSVEEQGSRYLLAHLQHNRSSAQTVMEAAIDTLVSQFKDFAGKDGSAGTLSKDEFQSLMTSQLPNCAKDLSIDQLMGSLDENNDGELTFSEFWQLIGKLASQRGGFSQYTPFDLSGGKVLRNEKKKKPNHGRDSVVLLVWQVLWAQSSVERRRRGQKLPICAHFYTALVPQTVYERGDMEAAIQTLVKVFLQSSKKKESLGKKEFQSLVKSQLSNIMSGTDSKEAVSNMGQELDANQDGKVGFDEYMKLIGYLAVSYSEQHVLNNENCAQKAASGQVAQSVPDKEEVKPEANAEAKEEAKPEANEEPKAESSAEVKVETNADAKAEIKEEGETQPDVAQEEPAAAPAVEVTAAATEVAAVTVEVATKEEVVEITEKVEEAAEKVAAAVEEEVEKKTEEATS</sequence>
<evidence type="ECO:0000256" key="2">
    <source>
        <dbReference type="SAM" id="MobiDB-lite"/>
    </source>
</evidence>
<dbReference type="PANTHER" id="PTHR11639">
    <property type="entry name" value="S100 CALCIUM-BINDING PROTEIN"/>
    <property type="match status" value="1"/>
</dbReference>
<name>A0AAV6R7F4_SOLSE</name>
<dbReference type="GO" id="GO:0048471">
    <property type="term" value="C:perinuclear region of cytoplasm"/>
    <property type="evidence" value="ECO:0007669"/>
    <property type="project" value="TreeGrafter"/>
</dbReference>
<dbReference type="GO" id="GO:0048306">
    <property type="term" value="F:calcium-dependent protein binding"/>
    <property type="evidence" value="ECO:0007669"/>
    <property type="project" value="TreeGrafter"/>
</dbReference>
<dbReference type="Pfam" id="PF01023">
    <property type="entry name" value="S_100"/>
    <property type="match status" value="2"/>
</dbReference>
<evidence type="ECO:0000313" key="4">
    <source>
        <dbReference type="EMBL" id="KAG7500397.1"/>
    </source>
</evidence>
<keyword evidence="1" id="KW-0175">Coiled coil</keyword>
<reference evidence="4 5" key="1">
    <citation type="journal article" date="2021" name="Sci. Rep.">
        <title>Chromosome anchoring in Senegalese sole (Solea senegalensis) reveals sex-associated markers and genome rearrangements in flatfish.</title>
        <authorList>
            <person name="Guerrero-Cozar I."/>
            <person name="Gomez-Garrido J."/>
            <person name="Berbel C."/>
            <person name="Martinez-Blanch J.F."/>
            <person name="Alioto T."/>
            <person name="Claros M.G."/>
            <person name="Gagnaire P.A."/>
            <person name="Manchado M."/>
        </authorList>
    </citation>
    <scope>NUCLEOTIDE SEQUENCE [LARGE SCALE GENOMIC DNA]</scope>
    <source>
        <strain evidence="4">Sse05_10M</strain>
    </source>
</reference>
<dbReference type="EMBL" id="JAGKHQ010000013">
    <property type="protein sequence ID" value="KAG7500397.1"/>
    <property type="molecule type" value="Genomic_DNA"/>
</dbReference>
<dbReference type="SMART" id="SM01394">
    <property type="entry name" value="S_100"/>
    <property type="match status" value="2"/>
</dbReference>
<dbReference type="PROSITE" id="PS50222">
    <property type="entry name" value="EF_HAND_2"/>
    <property type="match status" value="2"/>
</dbReference>
<organism evidence="4 5">
    <name type="scientific">Solea senegalensis</name>
    <name type="common">Senegalese sole</name>
    <dbReference type="NCBI Taxonomy" id="28829"/>
    <lineage>
        <taxon>Eukaryota</taxon>
        <taxon>Metazoa</taxon>
        <taxon>Chordata</taxon>
        <taxon>Craniata</taxon>
        <taxon>Vertebrata</taxon>
        <taxon>Euteleostomi</taxon>
        <taxon>Actinopterygii</taxon>
        <taxon>Neopterygii</taxon>
        <taxon>Teleostei</taxon>
        <taxon>Neoteleostei</taxon>
        <taxon>Acanthomorphata</taxon>
        <taxon>Carangaria</taxon>
        <taxon>Pleuronectiformes</taxon>
        <taxon>Pleuronectoidei</taxon>
        <taxon>Soleidae</taxon>
        <taxon>Solea</taxon>
    </lineage>
</organism>
<dbReference type="GO" id="GO:0005615">
    <property type="term" value="C:extracellular space"/>
    <property type="evidence" value="ECO:0007669"/>
    <property type="project" value="TreeGrafter"/>
</dbReference>
<dbReference type="InterPro" id="IPR018247">
    <property type="entry name" value="EF_Hand_1_Ca_BS"/>
</dbReference>
<dbReference type="InterPro" id="IPR034325">
    <property type="entry name" value="S-100_dom"/>
</dbReference>
<evidence type="ECO:0000313" key="5">
    <source>
        <dbReference type="Proteomes" id="UP000693946"/>
    </source>
</evidence>
<comment type="caution">
    <text evidence="4">The sequence shown here is derived from an EMBL/GenBank/DDBJ whole genome shotgun (WGS) entry which is preliminary data.</text>
</comment>
<dbReference type="GO" id="GO:0005509">
    <property type="term" value="F:calcium ion binding"/>
    <property type="evidence" value="ECO:0007669"/>
    <property type="project" value="InterPro"/>
</dbReference>
<dbReference type="PANTHER" id="PTHR11639:SF130">
    <property type="entry name" value="PROTEIN S100-A11"/>
    <property type="match status" value="1"/>
</dbReference>
<gene>
    <name evidence="4" type="ORF">JOB18_017470</name>
</gene>
<dbReference type="AlphaFoldDB" id="A0AAV6R7F4"/>
<feature type="compositionally biased region" description="Basic and acidic residues" evidence="2">
    <location>
        <begin position="302"/>
        <end position="351"/>
    </location>
</feature>
<dbReference type="PROSITE" id="PS00018">
    <property type="entry name" value="EF_HAND_1"/>
    <property type="match status" value="2"/>
</dbReference>
<protein>
    <submittedName>
        <fullName evidence="4">Induced stolen tip TUB8-like</fullName>
    </submittedName>
</protein>
<dbReference type="InterPro" id="IPR013787">
    <property type="entry name" value="S100_Ca-bd_sub"/>
</dbReference>
<dbReference type="GO" id="GO:0046914">
    <property type="term" value="F:transition metal ion binding"/>
    <property type="evidence" value="ECO:0007669"/>
    <property type="project" value="InterPro"/>
</dbReference>
<feature type="coiled-coil region" evidence="1">
    <location>
        <begin position="390"/>
        <end position="418"/>
    </location>
</feature>
<evidence type="ECO:0000256" key="1">
    <source>
        <dbReference type="SAM" id="Coils"/>
    </source>
</evidence>
<dbReference type="InterPro" id="IPR002048">
    <property type="entry name" value="EF_hand_dom"/>
</dbReference>
<feature type="region of interest" description="Disordered" evidence="2">
    <location>
        <begin position="294"/>
        <end position="366"/>
    </location>
</feature>
<dbReference type="CDD" id="cd00213">
    <property type="entry name" value="S-100"/>
    <property type="match status" value="1"/>
</dbReference>
<accession>A0AAV6R7F4</accession>
<evidence type="ECO:0000259" key="3">
    <source>
        <dbReference type="PROSITE" id="PS50222"/>
    </source>
</evidence>
<keyword evidence="5" id="KW-1185">Reference proteome</keyword>
<feature type="domain" description="EF-hand" evidence="3">
    <location>
        <begin position="241"/>
        <end position="276"/>
    </location>
</feature>
<proteinExistence type="predicted"/>
<dbReference type="Proteomes" id="UP000693946">
    <property type="component" value="Linkage Group LG20"/>
</dbReference>